<organism evidence="2 3">
    <name type="scientific">Portunus trituberculatus</name>
    <name type="common">Swimming crab</name>
    <name type="synonym">Neptunus trituberculatus</name>
    <dbReference type="NCBI Taxonomy" id="210409"/>
    <lineage>
        <taxon>Eukaryota</taxon>
        <taxon>Metazoa</taxon>
        <taxon>Ecdysozoa</taxon>
        <taxon>Arthropoda</taxon>
        <taxon>Crustacea</taxon>
        <taxon>Multicrustacea</taxon>
        <taxon>Malacostraca</taxon>
        <taxon>Eumalacostraca</taxon>
        <taxon>Eucarida</taxon>
        <taxon>Decapoda</taxon>
        <taxon>Pleocyemata</taxon>
        <taxon>Brachyura</taxon>
        <taxon>Eubrachyura</taxon>
        <taxon>Portunoidea</taxon>
        <taxon>Portunidae</taxon>
        <taxon>Portuninae</taxon>
        <taxon>Portunus</taxon>
    </lineage>
</organism>
<comment type="caution">
    <text evidence="2">The sequence shown here is derived from an EMBL/GenBank/DDBJ whole genome shotgun (WGS) entry which is preliminary data.</text>
</comment>
<reference evidence="2 3" key="1">
    <citation type="submission" date="2019-05" db="EMBL/GenBank/DDBJ databases">
        <title>Another draft genome of Portunus trituberculatus and its Hox gene families provides insights of decapod evolution.</title>
        <authorList>
            <person name="Jeong J.-H."/>
            <person name="Song I."/>
            <person name="Kim S."/>
            <person name="Choi T."/>
            <person name="Kim D."/>
            <person name="Ryu S."/>
            <person name="Kim W."/>
        </authorList>
    </citation>
    <scope>NUCLEOTIDE SEQUENCE [LARGE SCALE GENOMIC DNA]</scope>
    <source>
        <tissue evidence="2">Muscle</tissue>
    </source>
</reference>
<feature type="coiled-coil region" evidence="1">
    <location>
        <begin position="24"/>
        <end position="54"/>
    </location>
</feature>
<sequence length="70" mass="8163">MNQNLLKLLSLHHELCRKQSALINTQLENEVIKKKVLLAQLEEAQARVRLAELEVAMPQKREELNQKCDE</sequence>
<gene>
    <name evidence="2" type="ORF">E2C01_030670</name>
</gene>
<evidence type="ECO:0000256" key="1">
    <source>
        <dbReference type="SAM" id="Coils"/>
    </source>
</evidence>
<dbReference type="AlphaFoldDB" id="A0A5B7EVH7"/>
<dbReference type="Proteomes" id="UP000324222">
    <property type="component" value="Unassembled WGS sequence"/>
</dbReference>
<evidence type="ECO:0000313" key="2">
    <source>
        <dbReference type="EMBL" id="MPC37196.1"/>
    </source>
</evidence>
<name>A0A5B7EVH7_PORTR</name>
<keyword evidence="3" id="KW-1185">Reference proteome</keyword>
<accession>A0A5B7EVH7</accession>
<protein>
    <submittedName>
        <fullName evidence="2">Uncharacterized protein</fullName>
    </submittedName>
</protein>
<keyword evidence="1" id="KW-0175">Coiled coil</keyword>
<proteinExistence type="predicted"/>
<dbReference type="EMBL" id="VSRR010003713">
    <property type="protein sequence ID" value="MPC37196.1"/>
    <property type="molecule type" value="Genomic_DNA"/>
</dbReference>
<evidence type="ECO:0000313" key="3">
    <source>
        <dbReference type="Proteomes" id="UP000324222"/>
    </source>
</evidence>